<name>A0A165X8G7_9AGAM</name>
<feature type="compositionally biased region" description="Polar residues" evidence="1">
    <location>
        <begin position="39"/>
        <end position="50"/>
    </location>
</feature>
<evidence type="ECO:0000313" key="3">
    <source>
        <dbReference type="Proteomes" id="UP000076798"/>
    </source>
</evidence>
<evidence type="ECO:0000256" key="1">
    <source>
        <dbReference type="SAM" id="MobiDB-lite"/>
    </source>
</evidence>
<sequence length="460" mass="50934">MQPSTDFSDSMPSLETTSSTTASSAYSPSPQTSPFASPRVSTLPQITVSDPSGEPKPDELGIPSYVFGDSDHLPPLMPPSTLNLTLFLFLSPITALADKIIEDKEDQHNGVGPPKFKLPVGLAYALEYQATLVRDYILGALDRFSYPDKSSFTSIPPSALLAVQMTMPSIFTSPMTKTLHQSFPKELLLHFFSVAQSDIRSTLIWIQDCKYRCTHTHLNVFWSWDTIADIDGVSAVYSMEKAMRYLEEHVTRGSILTSIAQARHWPTLAARARQTLEVVERNVETWNRANGVRLDQHTNGSTRSFTFVHPRTITTLSTTPAPVAANHPHTSISSLTTFVRKTFPSSASSTSTPIASSSTPIAAAATSSPTDNTSDEKYVAPYRRFSKLQTARRSKPFSPGHHFNQHYRPPTPSPSFHPRSRSTSATRSPPNAPRAMITQHHHSDQFPRGRRFFRGNGRSF</sequence>
<feature type="compositionally biased region" description="Polar residues" evidence="1">
    <location>
        <begin position="1"/>
        <end position="11"/>
    </location>
</feature>
<dbReference type="AlphaFoldDB" id="A0A165X8G7"/>
<keyword evidence="3" id="KW-1185">Reference proteome</keyword>
<dbReference type="EMBL" id="KV428423">
    <property type="protein sequence ID" value="KZT31934.1"/>
    <property type="molecule type" value="Genomic_DNA"/>
</dbReference>
<feature type="region of interest" description="Disordered" evidence="1">
    <location>
        <begin position="1"/>
        <end position="63"/>
    </location>
</feature>
<reference evidence="2 3" key="1">
    <citation type="journal article" date="2016" name="Mol. Biol. Evol.">
        <title>Comparative Genomics of Early-Diverging Mushroom-Forming Fungi Provides Insights into the Origins of Lignocellulose Decay Capabilities.</title>
        <authorList>
            <person name="Nagy L.G."/>
            <person name="Riley R."/>
            <person name="Tritt A."/>
            <person name="Adam C."/>
            <person name="Daum C."/>
            <person name="Floudas D."/>
            <person name="Sun H."/>
            <person name="Yadav J.S."/>
            <person name="Pangilinan J."/>
            <person name="Larsson K.H."/>
            <person name="Matsuura K."/>
            <person name="Barry K."/>
            <person name="Labutti K."/>
            <person name="Kuo R."/>
            <person name="Ohm R.A."/>
            <person name="Bhattacharya S.S."/>
            <person name="Shirouzu T."/>
            <person name="Yoshinaga Y."/>
            <person name="Martin F.M."/>
            <person name="Grigoriev I.V."/>
            <person name="Hibbett D.S."/>
        </authorList>
    </citation>
    <scope>NUCLEOTIDE SEQUENCE [LARGE SCALE GENOMIC DNA]</scope>
    <source>
        <strain evidence="2 3">HHB10207 ss-3</strain>
    </source>
</reference>
<dbReference type="Proteomes" id="UP000076798">
    <property type="component" value="Unassembled WGS sequence"/>
</dbReference>
<feature type="compositionally biased region" description="Basic residues" evidence="1">
    <location>
        <begin position="384"/>
        <end position="395"/>
    </location>
</feature>
<feature type="compositionally biased region" description="Low complexity" evidence="1">
    <location>
        <begin position="12"/>
        <end position="34"/>
    </location>
</feature>
<evidence type="ECO:0000313" key="2">
    <source>
        <dbReference type="EMBL" id="KZT31934.1"/>
    </source>
</evidence>
<proteinExistence type="predicted"/>
<protein>
    <submittedName>
        <fullName evidence="2">Uncharacterized protein</fullName>
    </submittedName>
</protein>
<gene>
    <name evidence="2" type="ORF">SISSUDRAFT_1067335</name>
</gene>
<accession>A0A165X8G7</accession>
<feature type="region of interest" description="Disordered" evidence="1">
    <location>
        <begin position="344"/>
        <end position="460"/>
    </location>
</feature>
<feature type="compositionally biased region" description="Low complexity" evidence="1">
    <location>
        <begin position="344"/>
        <end position="370"/>
    </location>
</feature>
<organism evidence="2 3">
    <name type="scientific">Sistotremastrum suecicum HHB10207 ss-3</name>
    <dbReference type="NCBI Taxonomy" id="1314776"/>
    <lineage>
        <taxon>Eukaryota</taxon>
        <taxon>Fungi</taxon>
        <taxon>Dikarya</taxon>
        <taxon>Basidiomycota</taxon>
        <taxon>Agaricomycotina</taxon>
        <taxon>Agaricomycetes</taxon>
        <taxon>Sistotremastrales</taxon>
        <taxon>Sistotremastraceae</taxon>
        <taxon>Sistotremastrum</taxon>
    </lineage>
</organism>